<accession>A0A6B3NFU7</accession>
<name>A0A6B3NFU7_9CYAN</name>
<comment type="similarity">
    <text evidence="1 4 5">Belongs to the glutamine synthetase family.</text>
</comment>
<dbReference type="InterPro" id="IPR008146">
    <property type="entry name" value="Gln_synth_cat_dom"/>
</dbReference>
<feature type="domain" description="GS catalytic" evidence="6">
    <location>
        <begin position="1"/>
        <end position="131"/>
    </location>
</feature>
<comment type="caution">
    <text evidence="7">The sequence shown here is derived from an EMBL/GenBank/DDBJ whole genome shotgun (WGS) entry which is preliminary data.</text>
</comment>
<dbReference type="AlphaFoldDB" id="A0A6B3NFU7"/>
<evidence type="ECO:0000256" key="1">
    <source>
        <dbReference type="ARBA" id="ARBA00009897"/>
    </source>
</evidence>
<dbReference type="GO" id="GO:0004356">
    <property type="term" value="F:glutamine synthetase activity"/>
    <property type="evidence" value="ECO:0007669"/>
    <property type="project" value="InterPro"/>
</dbReference>
<protein>
    <submittedName>
        <fullName evidence="7">Glutamine synthetase</fullName>
    </submittedName>
</protein>
<reference evidence="7" key="1">
    <citation type="submission" date="2019-11" db="EMBL/GenBank/DDBJ databases">
        <title>Genomic insights into an expanded diversity of filamentous marine cyanobacteria reveals the extraordinary biosynthetic potential of Moorea and Okeania.</title>
        <authorList>
            <person name="Ferreira Leao T."/>
            <person name="Wang M."/>
            <person name="Moss N."/>
            <person name="Da Silva R."/>
            <person name="Sanders J."/>
            <person name="Nurk S."/>
            <person name="Gurevich A."/>
            <person name="Humphrey G."/>
            <person name="Reher R."/>
            <person name="Zhu Q."/>
            <person name="Belda-Ferre P."/>
            <person name="Glukhov E."/>
            <person name="Rex R."/>
            <person name="Dorrestein P.C."/>
            <person name="Knight R."/>
            <person name="Pevzner P."/>
            <person name="Gerwick W.H."/>
            <person name="Gerwick L."/>
        </authorList>
    </citation>
    <scope>NUCLEOTIDE SEQUENCE</scope>
    <source>
        <strain evidence="7">SIO1C4</strain>
    </source>
</reference>
<proteinExistence type="inferred from homology"/>
<dbReference type="SUPFAM" id="SSF55931">
    <property type="entry name" value="Glutamine synthetase/guanido kinase"/>
    <property type="match status" value="1"/>
</dbReference>
<organism evidence="7">
    <name type="scientific">Symploca sp. SIO1C4</name>
    <dbReference type="NCBI Taxonomy" id="2607765"/>
    <lineage>
        <taxon>Bacteria</taxon>
        <taxon>Bacillati</taxon>
        <taxon>Cyanobacteriota</taxon>
        <taxon>Cyanophyceae</taxon>
        <taxon>Coleofasciculales</taxon>
        <taxon>Coleofasciculaceae</taxon>
        <taxon>Symploca</taxon>
    </lineage>
</organism>
<keyword evidence="2" id="KW-0436">Ligase</keyword>
<gene>
    <name evidence="7" type="ORF">F6J89_14810</name>
</gene>
<dbReference type="EMBL" id="JAAHFQ010000271">
    <property type="protein sequence ID" value="NER28864.1"/>
    <property type="molecule type" value="Genomic_DNA"/>
</dbReference>
<evidence type="ECO:0000256" key="5">
    <source>
        <dbReference type="RuleBase" id="RU000384"/>
    </source>
</evidence>
<evidence type="ECO:0000259" key="6">
    <source>
        <dbReference type="PROSITE" id="PS51987"/>
    </source>
</evidence>
<feature type="non-terminal residue" evidence="7">
    <location>
        <position position="1"/>
    </location>
</feature>
<evidence type="ECO:0000256" key="3">
    <source>
        <dbReference type="ARBA" id="ARBA00045640"/>
    </source>
</evidence>
<evidence type="ECO:0000256" key="2">
    <source>
        <dbReference type="ARBA" id="ARBA00022598"/>
    </source>
</evidence>
<dbReference type="PANTHER" id="PTHR43785:SF2">
    <property type="entry name" value="TYPE-1 GLUTAMINE SYNTHETASE 1"/>
    <property type="match status" value="1"/>
</dbReference>
<evidence type="ECO:0000256" key="4">
    <source>
        <dbReference type="PROSITE-ProRule" id="PRU01331"/>
    </source>
</evidence>
<dbReference type="InterPro" id="IPR014746">
    <property type="entry name" value="Gln_synth/guanido_kin_cat_dom"/>
</dbReference>
<dbReference type="Pfam" id="PF00120">
    <property type="entry name" value="Gln-synt_C"/>
    <property type="match status" value="1"/>
</dbReference>
<dbReference type="Gene3D" id="3.30.590.10">
    <property type="entry name" value="Glutamine synthetase/guanido kinase, catalytic domain"/>
    <property type="match status" value="1"/>
</dbReference>
<evidence type="ECO:0000313" key="7">
    <source>
        <dbReference type="EMBL" id="NER28864.1"/>
    </source>
</evidence>
<dbReference type="PANTHER" id="PTHR43785">
    <property type="entry name" value="GAMMA-GLUTAMYLPUTRESCINE SYNTHETASE"/>
    <property type="match status" value="1"/>
</dbReference>
<comment type="function">
    <text evidence="3">Involved in nitrogen metabolism via ammonium assimilation. Catalyzes the ATP-dependent biosynthesis of glutamine from glutamate and ammonia.</text>
</comment>
<sequence length="131" mass="14240">REAAIRVPSNPYLPSPTHLEFKTLDASANPYLALGAVIAAGVDGVRSCIELGESVAMDPGYMTESERQAANIELLPANLGASIEQLSTNKLLLDALGKELAQVYLAVRQAEWEAMKDLELEAEVKLLLERY</sequence>
<dbReference type="PROSITE" id="PS51987">
    <property type="entry name" value="GS_CATALYTIC"/>
    <property type="match status" value="1"/>
</dbReference>